<dbReference type="AlphaFoldDB" id="A0A343TIM7"/>
<accession>A0A343TIM7</accession>
<dbReference type="KEGG" id="hdf:AArcSl_1318"/>
<evidence type="ECO:0000313" key="1">
    <source>
        <dbReference type="EMBL" id="AUX08949.1"/>
    </source>
</evidence>
<proteinExistence type="predicted"/>
<organism evidence="1 2">
    <name type="scientific">Halalkaliarchaeum desulfuricum</name>
    <dbReference type="NCBI Taxonomy" id="2055893"/>
    <lineage>
        <taxon>Archaea</taxon>
        <taxon>Methanobacteriati</taxon>
        <taxon>Methanobacteriota</taxon>
        <taxon>Stenosarchaea group</taxon>
        <taxon>Halobacteria</taxon>
        <taxon>Halobacteriales</taxon>
        <taxon>Haloferacaceae</taxon>
        <taxon>Halalkaliarchaeum</taxon>
    </lineage>
</organism>
<dbReference type="EMBL" id="CP025066">
    <property type="protein sequence ID" value="AUX08949.1"/>
    <property type="molecule type" value="Genomic_DNA"/>
</dbReference>
<evidence type="ECO:0000313" key="2">
    <source>
        <dbReference type="Proteomes" id="UP000263012"/>
    </source>
</evidence>
<sequence>MTTTRSPTMSESPTDDYAFECSDCGEEFEVNAGMRKALLTHGCPVCGATVDEEAFTSIAQS</sequence>
<gene>
    <name evidence="1" type="ORF">AArcSl_1318</name>
</gene>
<reference evidence="2" key="1">
    <citation type="submission" date="2017-11" db="EMBL/GenBank/DDBJ databases">
        <title>Phenotypic and genomic properties of facultatively anaerobic sulfur-reducing natronoarchaea from hypersaline soda lakes.</title>
        <authorList>
            <person name="Sorokin D.Y."/>
            <person name="Kublanov I.V."/>
            <person name="Roman P."/>
            <person name="Sinninghe Damste J.S."/>
            <person name="Golyshin P.N."/>
            <person name="Rojo D."/>
            <person name="Ciordia S."/>
            <person name="Mena M.D.C."/>
            <person name="Ferrer M."/>
            <person name="Messina E."/>
            <person name="Smedile F."/>
            <person name="La Spada G."/>
            <person name="La Cono V."/>
            <person name="Yakimov M.M."/>
        </authorList>
    </citation>
    <scope>NUCLEOTIDE SEQUENCE [LARGE SCALE GENOMIC DNA]</scope>
    <source>
        <strain evidence="2">AArc-Sl</strain>
    </source>
</reference>
<dbReference type="InterPro" id="IPR055982">
    <property type="entry name" value="DUF7560"/>
</dbReference>
<dbReference type="Proteomes" id="UP000263012">
    <property type="component" value="Chromosome"/>
</dbReference>
<keyword evidence="2" id="KW-1185">Reference proteome</keyword>
<name>A0A343TIM7_9EURY</name>
<dbReference type="Pfam" id="PF24441">
    <property type="entry name" value="DUF7560"/>
    <property type="match status" value="1"/>
</dbReference>
<protein>
    <submittedName>
        <fullName evidence="1">Small CPxCG-related zinc finger protein</fullName>
    </submittedName>
</protein>